<feature type="transmembrane region" description="Helical" evidence="1">
    <location>
        <begin position="29"/>
        <end position="48"/>
    </location>
</feature>
<feature type="transmembrane region" description="Helical" evidence="1">
    <location>
        <begin position="7"/>
        <end position="23"/>
    </location>
</feature>
<keyword evidence="1" id="KW-0812">Transmembrane</keyword>
<evidence type="ECO:0000256" key="1">
    <source>
        <dbReference type="SAM" id="Phobius"/>
    </source>
</evidence>
<accession>A0ABT5QIZ3</accession>
<keyword evidence="1" id="KW-1133">Transmembrane helix</keyword>
<organism evidence="2 3">
    <name type="scientific">Enterovibrio qingdaonensis</name>
    <dbReference type="NCBI Taxonomy" id="2899818"/>
    <lineage>
        <taxon>Bacteria</taxon>
        <taxon>Pseudomonadati</taxon>
        <taxon>Pseudomonadota</taxon>
        <taxon>Gammaproteobacteria</taxon>
        <taxon>Vibrionales</taxon>
        <taxon>Vibrionaceae</taxon>
        <taxon>Enterovibrio</taxon>
    </lineage>
</organism>
<reference evidence="2" key="1">
    <citation type="submission" date="2021-12" db="EMBL/GenBank/DDBJ databases">
        <title>Enterovibrio ZSDZ35 sp. nov. and Enterovibrio ZSDZ42 sp. nov., isolated from coastal seawater in Qingdao.</title>
        <authorList>
            <person name="Zhang P."/>
        </authorList>
    </citation>
    <scope>NUCLEOTIDE SEQUENCE</scope>
    <source>
        <strain evidence="2">ZSDZ35</strain>
    </source>
</reference>
<dbReference type="RefSeq" id="WP_274141218.1">
    <property type="nucleotide sequence ID" value="NZ_JAJUBB010000004.1"/>
</dbReference>
<name>A0ABT5QIZ3_9GAMM</name>
<comment type="caution">
    <text evidence="2">The sequence shown here is derived from an EMBL/GenBank/DDBJ whole genome shotgun (WGS) entry which is preliminary data.</text>
</comment>
<feature type="transmembrane region" description="Helical" evidence="1">
    <location>
        <begin position="85"/>
        <end position="107"/>
    </location>
</feature>
<keyword evidence="3" id="KW-1185">Reference proteome</keyword>
<dbReference type="Proteomes" id="UP001149821">
    <property type="component" value="Unassembled WGS sequence"/>
</dbReference>
<sequence length="270" mass="29465">MKNSIPLIIGLSITGLSVGYMVGGSATPVVSIVIPLIFGLVVTGFGLLQPYKALKDLPEGIAGNQELAATLIDKMEQNAASVKRTLGTTLIFFSLFYLIGTLVGTTARTQQWFAPPKEPTFPWKTEAPKNIKVALDWITLQSSLKSLGYSDEQIEQLYTIQLHELESARNDAETAAKTHTDLMKKLIALLEKKQSATTGAKSGADSNGSAELVAEFMSYQLKTDSSDPFKYKLPNLDGWVRPKSISDGNVMPPQYLTQDFQHNLQSLPAQ</sequence>
<proteinExistence type="predicted"/>
<evidence type="ECO:0000313" key="2">
    <source>
        <dbReference type="EMBL" id="MDD1780954.1"/>
    </source>
</evidence>
<protein>
    <submittedName>
        <fullName evidence="2">Uncharacterized protein</fullName>
    </submittedName>
</protein>
<keyword evidence="1" id="KW-0472">Membrane</keyword>
<dbReference type="EMBL" id="JAJUBB010000004">
    <property type="protein sequence ID" value="MDD1780954.1"/>
    <property type="molecule type" value="Genomic_DNA"/>
</dbReference>
<gene>
    <name evidence="2" type="ORF">LRP49_07030</name>
</gene>
<evidence type="ECO:0000313" key="3">
    <source>
        <dbReference type="Proteomes" id="UP001149821"/>
    </source>
</evidence>